<dbReference type="GO" id="GO:0046677">
    <property type="term" value="P:response to antibiotic"/>
    <property type="evidence" value="ECO:0007669"/>
    <property type="project" value="UniProtKB-KW"/>
</dbReference>
<dbReference type="GO" id="GO:0046872">
    <property type="term" value="F:metal ion binding"/>
    <property type="evidence" value="ECO:0007669"/>
    <property type="project" value="UniProtKB-KW"/>
</dbReference>
<dbReference type="AlphaFoldDB" id="A0A846XUV3"/>
<dbReference type="InterPro" id="IPR002575">
    <property type="entry name" value="Aminoglycoside_PTrfase"/>
</dbReference>
<dbReference type="GO" id="GO:0016301">
    <property type="term" value="F:kinase activity"/>
    <property type="evidence" value="ECO:0007669"/>
    <property type="project" value="UniProtKB-KW"/>
</dbReference>
<feature type="binding site" evidence="8">
    <location>
        <position position="180"/>
    </location>
    <ligand>
        <name>Mg(2+)</name>
        <dbReference type="ChEBI" id="CHEBI:18420"/>
    </ligand>
</feature>
<protein>
    <submittedName>
        <fullName evidence="10">Aminoglycoside 3'-phosphotransferase</fullName>
    </submittedName>
</protein>
<keyword evidence="8" id="KW-0479">Metal-binding</keyword>
<dbReference type="PANTHER" id="PTHR21310:SF41">
    <property type="entry name" value="3'-PHOSPHOTRANSFERASE, PUTATIVE-RELATED"/>
    <property type="match status" value="1"/>
</dbReference>
<dbReference type="GO" id="GO:0016773">
    <property type="term" value="F:phosphotransferase activity, alcohol group as acceptor"/>
    <property type="evidence" value="ECO:0007669"/>
    <property type="project" value="InterPro"/>
</dbReference>
<dbReference type="Proteomes" id="UP000565711">
    <property type="component" value="Unassembled WGS sequence"/>
</dbReference>
<evidence type="ECO:0000256" key="8">
    <source>
        <dbReference type="PIRSR" id="PIRSR000706-2"/>
    </source>
</evidence>
<dbReference type="PANTHER" id="PTHR21310">
    <property type="entry name" value="AMINOGLYCOSIDE PHOSPHOTRANSFERASE-RELATED-RELATED"/>
    <property type="match status" value="1"/>
</dbReference>
<feature type="binding site" evidence="8">
    <location>
        <position position="194"/>
    </location>
    <ligand>
        <name>Mg(2+)</name>
        <dbReference type="ChEBI" id="CHEBI:18420"/>
    </ligand>
</feature>
<keyword evidence="11" id="KW-1185">Reference proteome</keyword>
<evidence type="ECO:0000256" key="1">
    <source>
        <dbReference type="ARBA" id="ARBA00006219"/>
    </source>
</evidence>
<dbReference type="EMBL" id="JAAXOP010000005">
    <property type="protein sequence ID" value="NKY50916.1"/>
    <property type="molecule type" value="Genomic_DNA"/>
</dbReference>
<dbReference type="InterPro" id="IPR024165">
    <property type="entry name" value="Kan/Strep_kinase"/>
</dbReference>
<evidence type="ECO:0000313" key="11">
    <source>
        <dbReference type="Proteomes" id="UP000565711"/>
    </source>
</evidence>
<comment type="caution">
    <text evidence="10">The sequence shown here is derived from an EMBL/GenBank/DDBJ whole genome shotgun (WGS) entry which is preliminary data.</text>
</comment>
<evidence type="ECO:0000256" key="7">
    <source>
        <dbReference type="PIRSR" id="PIRSR000706-1"/>
    </source>
</evidence>
<evidence type="ECO:0000256" key="4">
    <source>
        <dbReference type="ARBA" id="ARBA00022777"/>
    </source>
</evidence>
<dbReference type="InterPro" id="IPR011009">
    <property type="entry name" value="Kinase-like_dom_sf"/>
</dbReference>
<keyword evidence="5" id="KW-0067">ATP-binding</keyword>
<comment type="similarity">
    <text evidence="1">Belongs to the aminoglycoside phosphotransferase family.</text>
</comment>
<accession>A0A846XUV3</accession>
<keyword evidence="3" id="KW-0547">Nucleotide-binding</keyword>
<name>A0A846XUV3_9NOCA</name>
<dbReference type="Gene3D" id="3.90.1200.10">
    <property type="match status" value="1"/>
</dbReference>
<evidence type="ECO:0000256" key="2">
    <source>
        <dbReference type="ARBA" id="ARBA00022679"/>
    </source>
</evidence>
<dbReference type="InterPro" id="IPR051678">
    <property type="entry name" value="AGP_Transferase"/>
</dbReference>
<dbReference type="PIRSF" id="PIRSF000706">
    <property type="entry name" value="Kanamycin_kin"/>
    <property type="match status" value="1"/>
</dbReference>
<keyword evidence="8" id="KW-0460">Magnesium</keyword>
<evidence type="ECO:0000256" key="6">
    <source>
        <dbReference type="ARBA" id="ARBA00023251"/>
    </source>
</evidence>
<keyword evidence="4" id="KW-0418">Kinase</keyword>
<feature type="active site" description="Proton acceptor" evidence="7">
    <location>
        <position position="175"/>
    </location>
</feature>
<evidence type="ECO:0000313" key="10">
    <source>
        <dbReference type="EMBL" id="NKY50916.1"/>
    </source>
</evidence>
<keyword evidence="2 10" id="KW-0808">Transferase</keyword>
<gene>
    <name evidence="10" type="ORF">HGA08_11900</name>
</gene>
<proteinExistence type="inferred from homology"/>
<sequence>MLHGVTSVIPDMPVPEVVAGFIAAGEVAEPVWLNEAGGVTYRLGNGPGARYVKWQPAHPEISLDREARRLEWANPYTPSPRVLAVGRTRDAAWLVTRSIPGSSAVAPRWLARPEVAVRAVGRGLRELHERLPVDRCPWSWDPPARIAAATAEGMVVDRGLHEAPAVDRLVVCHGDACCPNTVLTDTGDVAGHVDFGSLGVADRWADIAVAAMSTRWNYGPGWEEQLVAAYGLAVDHERMEYYQRLWNAT</sequence>
<evidence type="ECO:0000256" key="5">
    <source>
        <dbReference type="ARBA" id="ARBA00022840"/>
    </source>
</evidence>
<reference evidence="10 11" key="1">
    <citation type="submission" date="2020-04" db="EMBL/GenBank/DDBJ databases">
        <title>MicrobeNet Type strains.</title>
        <authorList>
            <person name="Nicholson A.C."/>
        </authorList>
    </citation>
    <scope>NUCLEOTIDE SEQUENCE [LARGE SCALE GENOMIC DNA]</scope>
    <source>
        <strain evidence="10 11">JCM 12354</strain>
    </source>
</reference>
<evidence type="ECO:0000256" key="3">
    <source>
        <dbReference type="ARBA" id="ARBA00022741"/>
    </source>
</evidence>
<dbReference type="SUPFAM" id="SSF56112">
    <property type="entry name" value="Protein kinase-like (PK-like)"/>
    <property type="match status" value="1"/>
</dbReference>
<dbReference type="Pfam" id="PF01636">
    <property type="entry name" value="APH"/>
    <property type="match status" value="1"/>
</dbReference>
<feature type="domain" description="Aminoglycoside phosphotransferase" evidence="9">
    <location>
        <begin position="40"/>
        <end position="241"/>
    </location>
</feature>
<dbReference type="CDD" id="cd05150">
    <property type="entry name" value="APH"/>
    <property type="match status" value="1"/>
</dbReference>
<keyword evidence="6" id="KW-0046">Antibiotic resistance</keyword>
<dbReference type="GO" id="GO:0005524">
    <property type="term" value="F:ATP binding"/>
    <property type="evidence" value="ECO:0007669"/>
    <property type="project" value="UniProtKB-KW"/>
</dbReference>
<dbReference type="Gene3D" id="3.30.200.20">
    <property type="entry name" value="Phosphorylase Kinase, domain 1"/>
    <property type="match status" value="1"/>
</dbReference>
<evidence type="ECO:0000259" key="9">
    <source>
        <dbReference type="Pfam" id="PF01636"/>
    </source>
</evidence>
<organism evidence="10 11">
    <name type="scientific">Nocardia vermiculata</name>
    <dbReference type="NCBI Taxonomy" id="257274"/>
    <lineage>
        <taxon>Bacteria</taxon>
        <taxon>Bacillati</taxon>
        <taxon>Actinomycetota</taxon>
        <taxon>Actinomycetes</taxon>
        <taxon>Mycobacteriales</taxon>
        <taxon>Nocardiaceae</taxon>
        <taxon>Nocardia</taxon>
    </lineage>
</organism>